<gene>
    <name evidence="1" type="ORF">ACFFGG_11460</name>
</gene>
<accession>A0ABV6PTL9</accession>
<evidence type="ECO:0000313" key="2">
    <source>
        <dbReference type="Proteomes" id="UP001589834"/>
    </source>
</evidence>
<dbReference type="RefSeq" id="WP_377483169.1">
    <property type="nucleotide sequence ID" value="NZ_JBHLTN010000021.1"/>
</dbReference>
<protein>
    <recommendedName>
        <fullName evidence="3">Transposase</fullName>
    </recommendedName>
</protein>
<dbReference type="Proteomes" id="UP001589834">
    <property type="component" value="Unassembled WGS sequence"/>
</dbReference>
<keyword evidence="2" id="KW-1185">Reference proteome</keyword>
<proteinExistence type="predicted"/>
<name>A0ABV6PTL9_9BURK</name>
<evidence type="ECO:0000313" key="1">
    <source>
        <dbReference type="EMBL" id="MFC0593176.1"/>
    </source>
</evidence>
<sequence>MHAYLIRITLGTGQRLRLQGIFRDGCEAITQTLADWPGARAVSAICLRKKGGAA</sequence>
<organism evidence="1 2">
    <name type="scientific">Ottowia pentelensis</name>
    <dbReference type="NCBI Taxonomy" id="511108"/>
    <lineage>
        <taxon>Bacteria</taxon>
        <taxon>Pseudomonadati</taxon>
        <taxon>Pseudomonadota</taxon>
        <taxon>Betaproteobacteria</taxon>
        <taxon>Burkholderiales</taxon>
        <taxon>Comamonadaceae</taxon>
        <taxon>Ottowia</taxon>
    </lineage>
</organism>
<evidence type="ECO:0008006" key="3">
    <source>
        <dbReference type="Google" id="ProtNLM"/>
    </source>
</evidence>
<dbReference type="EMBL" id="JBHLTN010000021">
    <property type="protein sequence ID" value="MFC0593176.1"/>
    <property type="molecule type" value="Genomic_DNA"/>
</dbReference>
<reference evidence="1 2" key="1">
    <citation type="submission" date="2024-09" db="EMBL/GenBank/DDBJ databases">
        <authorList>
            <person name="Sun Q."/>
            <person name="Mori K."/>
        </authorList>
    </citation>
    <scope>NUCLEOTIDE SEQUENCE [LARGE SCALE GENOMIC DNA]</scope>
    <source>
        <strain evidence="1 2">NCAIM B.02336</strain>
    </source>
</reference>
<comment type="caution">
    <text evidence="1">The sequence shown here is derived from an EMBL/GenBank/DDBJ whole genome shotgun (WGS) entry which is preliminary data.</text>
</comment>